<organism evidence="2 3">
    <name type="scientific">Arcicella rigui</name>
    <dbReference type="NCBI Taxonomy" id="797020"/>
    <lineage>
        <taxon>Bacteria</taxon>
        <taxon>Pseudomonadati</taxon>
        <taxon>Bacteroidota</taxon>
        <taxon>Cytophagia</taxon>
        <taxon>Cytophagales</taxon>
        <taxon>Flectobacillaceae</taxon>
        <taxon>Arcicella</taxon>
    </lineage>
</organism>
<dbReference type="EMBL" id="JAYFUM010000009">
    <property type="protein sequence ID" value="MEA5139283.1"/>
    <property type="molecule type" value="Genomic_DNA"/>
</dbReference>
<dbReference type="Pfam" id="PF00534">
    <property type="entry name" value="Glycos_transf_1"/>
    <property type="match status" value="1"/>
</dbReference>
<protein>
    <submittedName>
        <fullName evidence="2">Glycosyltransferase</fullName>
        <ecNumber evidence="2">2.4.-.-</ecNumber>
    </submittedName>
</protein>
<accession>A0ABU5Q965</accession>
<keyword evidence="2" id="KW-0808">Transferase</keyword>
<evidence type="ECO:0000259" key="1">
    <source>
        <dbReference type="Pfam" id="PF00534"/>
    </source>
</evidence>
<evidence type="ECO:0000313" key="2">
    <source>
        <dbReference type="EMBL" id="MEA5139283.1"/>
    </source>
</evidence>
<dbReference type="GO" id="GO:0016757">
    <property type="term" value="F:glycosyltransferase activity"/>
    <property type="evidence" value="ECO:0007669"/>
    <property type="project" value="UniProtKB-KW"/>
</dbReference>
<evidence type="ECO:0000313" key="3">
    <source>
        <dbReference type="Proteomes" id="UP001302949"/>
    </source>
</evidence>
<dbReference type="RefSeq" id="WP_323296445.1">
    <property type="nucleotide sequence ID" value="NZ_JAYFUM010000009.1"/>
</dbReference>
<dbReference type="EC" id="2.4.-.-" evidence="2"/>
<sequence>MKKKKILVFEAYPVFSGAQRVSLNLCKVLKENEYDTTLLIADDSNNSISSNFKQHVDNIVLLNTSDRLMMYGNAEKWFTPLHFIKSFLFGLLPLYWQCIKFLFKEKFDVIYFCDPRGAVMILFPAILFRSKKIMYLQSKNKLNPLLSKFLFLTFTDYVVCPSIDVLNSLPESNKKKVINYGIDFTQYSHIDSQKIQSEIELLIPKEQVSRTRFLFAGLIKPQKGVHHLIYALNNLKDKVSSEDFPITFIVGIAKTPAEIVYRTQLINFTKENKIDQYIYWIGWRDDVLSWMKSVDYFIFPTINKEECNFEGFDRIIESTEGSPVVLIESSLCETYTIASKVTGVADTITENMNGNTYNPDNTTELTDCLYSVLTEKKRFKGFPNREQFSPTTFANKFLSLINE</sequence>
<keyword evidence="2" id="KW-0328">Glycosyltransferase</keyword>
<gene>
    <name evidence="2" type="ORF">VB248_09060</name>
</gene>
<name>A0ABU5Q965_9BACT</name>
<dbReference type="Proteomes" id="UP001302949">
    <property type="component" value="Unassembled WGS sequence"/>
</dbReference>
<comment type="caution">
    <text evidence="2">The sequence shown here is derived from an EMBL/GenBank/DDBJ whole genome shotgun (WGS) entry which is preliminary data.</text>
</comment>
<dbReference type="PANTHER" id="PTHR12526">
    <property type="entry name" value="GLYCOSYLTRANSFERASE"/>
    <property type="match status" value="1"/>
</dbReference>
<keyword evidence="3" id="KW-1185">Reference proteome</keyword>
<dbReference type="Gene3D" id="3.40.50.2000">
    <property type="entry name" value="Glycogen Phosphorylase B"/>
    <property type="match status" value="2"/>
</dbReference>
<reference evidence="2 3" key="1">
    <citation type="submission" date="2023-12" db="EMBL/GenBank/DDBJ databases">
        <title>Novel species of the genus Arcicella isolated from rivers.</title>
        <authorList>
            <person name="Lu H."/>
        </authorList>
    </citation>
    <scope>NUCLEOTIDE SEQUENCE [LARGE SCALE GENOMIC DNA]</scope>
    <source>
        <strain evidence="2 3">KCTC 23307</strain>
    </source>
</reference>
<dbReference type="InterPro" id="IPR001296">
    <property type="entry name" value="Glyco_trans_1"/>
</dbReference>
<feature type="domain" description="Glycosyl transferase family 1" evidence="1">
    <location>
        <begin position="210"/>
        <end position="377"/>
    </location>
</feature>
<dbReference type="SUPFAM" id="SSF53756">
    <property type="entry name" value="UDP-Glycosyltransferase/glycogen phosphorylase"/>
    <property type="match status" value="1"/>
</dbReference>
<proteinExistence type="predicted"/>